<reference evidence="2 3" key="1">
    <citation type="journal article" date="2023" name="Plants (Basel)">
        <title>Bridging the Gap: Combining Genomics and Transcriptomics Approaches to Understand Stylosanthes scabra, an Orphan Legume from the Brazilian Caatinga.</title>
        <authorList>
            <person name="Ferreira-Neto J.R.C."/>
            <person name="da Silva M.D."/>
            <person name="Binneck E."/>
            <person name="de Melo N.F."/>
            <person name="da Silva R.H."/>
            <person name="de Melo A.L.T.M."/>
            <person name="Pandolfi V."/>
            <person name="Bustamante F.O."/>
            <person name="Brasileiro-Vidal A.C."/>
            <person name="Benko-Iseppon A.M."/>
        </authorList>
    </citation>
    <scope>NUCLEOTIDE SEQUENCE [LARGE SCALE GENOMIC DNA]</scope>
    <source>
        <tissue evidence="2">Leaves</tissue>
    </source>
</reference>
<organism evidence="2 3">
    <name type="scientific">Stylosanthes scabra</name>
    <dbReference type="NCBI Taxonomy" id="79078"/>
    <lineage>
        <taxon>Eukaryota</taxon>
        <taxon>Viridiplantae</taxon>
        <taxon>Streptophyta</taxon>
        <taxon>Embryophyta</taxon>
        <taxon>Tracheophyta</taxon>
        <taxon>Spermatophyta</taxon>
        <taxon>Magnoliopsida</taxon>
        <taxon>eudicotyledons</taxon>
        <taxon>Gunneridae</taxon>
        <taxon>Pentapetalae</taxon>
        <taxon>rosids</taxon>
        <taxon>fabids</taxon>
        <taxon>Fabales</taxon>
        <taxon>Fabaceae</taxon>
        <taxon>Papilionoideae</taxon>
        <taxon>50 kb inversion clade</taxon>
        <taxon>dalbergioids sensu lato</taxon>
        <taxon>Dalbergieae</taxon>
        <taxon>Pterocarpus clade</taxon>
        <taxon>Stylosanthes</taxon>
    </lineage>
</organism>
<evidence type="ECO:0000256" key="1">
    <source>
        <dbReference type="SAM" id="MobiDB-lite"/>
    </source>
</evidence>
<keyword evidence="3" id="KW-1185">Reference proteome</keyword>
<evidence type="ECO:0000313" key="3">
    <source>
        <dbReference type="Proteomes" id="UP001341840"/>
    </source>
</evidence>
<name>A0ABU6VV80_9FABA</name>
<dbReference type="EMBL" id="JASCZI010153009">
    <property type="protein sequence ID" value="MED6176954.1"/>
    <property type="molecule type" value="Genomic_DNA"/>
</dbReference>
<feature type="non-terminal residue" evidence="2">
    <location>
        <position position="1"/>
    </location>
</feature>
<dbReference type="Proteomes" id="UP001341840">
    <property type="component" value="Unassembled WGS sequence"/>
</dbReference>
<feature type="compositionally biased region" description="Acidic residues" evidence="1">
    <location>
        <begin position="1"/>
        <end position="22"/>
    </location>
</feature>
<feature type="region of interest" description="Disordered" evidence="1">
    <location>
        <begin position="1"/>
        <end position="45"/>
    </location>
</feature>
<accession>A0ABU6VV80</accession>
<proteinExistence type="predicted"/>
<gene>
    <name evidence="2" type="ORF">PIB30_093211</name>
</gene>
<protein>
    <submittedName>
        <fullName evidence="2">Uncharacterized protein</fullName>
    </submittedName>
</protein>
<sequence length="108" mass="12375">DDQEEDTREEFSKDEEEESKEEDFDKTSPVEGDPETDYGEVNDSIDTADYPHALSNTCHELIRLLTTHNQTLLETSLNMVSQLYHSTIVHHGRVMSVNTLPSWINHVS</sequence>
<comment type="caution">
    <text evidence="2">The sequence shown here is derived from an EMBL/GenBank/DDBJ whole genome shotgun (WGS) entry which is preliminary data.</text>
</comment>
<evidence type="ECO:0000313" key="2">
    <source>
        <dbReference type="EMBL" id="MED6176954.1"/>
    </source>
</evidence>